<reference evidence="3" key="1">
    <citation type="submission" date="2021-02" db="EMBL/GenBank/DDBJ databases">
        <authorList>
            <person name="Nowell W R."/>
        </authorList>
    </citation>
    <scope>NUCLEOTIDE SEQUENCE</scope>
</reference>
<evidence type="ECO:0000256" key="1">
    <source>
        <dbReference type="PROSITE-ProRule" id="PRU01077"/>
    </source>
</evidence>
<dbReference type="PROSITE" id="PS51741">
    <property type="entry name" value="F_BAR"/>
    <property type="match status" value="1"/>
</dbReference>
<gene>
    <name evidence="3" type="ORF">OKA104_LOCUS49539</name>
</gene>
<dbReference type="GO" id="GO:0005543">
    <property type="term" value="F:phospholipid binding"/>
    <property type="evidence" value="ECO:0007669"/>
    <property type="project" value="TreeGrafter"/>
</dbReference>
<feature type="domain" description="F-BAR" evidence="2">
    <location>
        <begin position="17"/>
        <end position="106"/>
    </location>
</feature>
<dbReference type="PANTHER" id="PTHR23065:SF11">
    <property type="entry name" value="SYNDAPIN, ISOFORM C"/>
    <property type="match status" value="1"/>
</dbReference>
<dbReference type="GO" id="GO:0097320">
    <property type="term" value="P:plasma membrane tubulation"/>
    <property type="evidence" value="ECO:0007669"/>
    <property type="project" value="TreeGrafter"/>
</dbReference>
<name>A0A820M0U6_9BILA</name>
<dbReference type="Gene3D" id="1.20.1270.60">
    <property type="entry name" value="Arfaptin homology (AH) domain/BAR domain"/>
    <property type="match status" value="1"/>
</dbReference>
<organism evidence="3 4">
    <name type="scientific">Adineta steineri</name>
    <dbReference type="NCBI Taxonomy" id="433720"/>
    <lineage>
        <taxon>Eukaryota</taxon>
        <taxon>Metazoa</taxon>
        <taxon>Spiralia</taxon>
        <taxon>Gnathifera</taxon>
        <taxon>Rotifera</taxon>
        <taxon>Eurotatoria</taxon>
        <taxon>Bdelloidea</taxon>
        <taxon>Adinetida</taxon>
        <taxon>Adinetidae</taxon>
        <taxon>Adineta</taxon>
    </lineage>
</organism>
<evidence type="ECO:0000313" key="3">
    <source>
        <dbReference type="EMBL" id="CAF4365136.1"/>
    </source>
</evidence>
<dbReference type="PANTHER" id="PTHR23065">
    <property type="entry name" value="PROLINE-SERINE-THREONINE PHOSPHATASE INTERACTING PROTEIN 1"/>
    <property type="match status" value="1"/>
</dbReference>
<dbReference type="InterPro" id="IPR001060">
    <property type="entry name" value="FCH_dom"/>
</dbReference>
<comment type="caution">
    <text evidence="3">The sequence shown here is derived from an EMBL/GenBank/DDBJ whole genome shotgun (WGS) entry which is preliminary data.</text>
</comment>
<evidence type="ECO:0000313" key="4">
    <source>
        <dbReference type="Proteomes" id="UP000663881"/>
    </source>
</evidence>
<dbReference type="InterPro" id="IPR027267">
    <property type="entry name" value="AH/BAR_dom_sf"/>
</dbReference>
<dbReference type="SMART" id="SM00055">
    <property type="entry name" value="FCH"/>
    <property type="match status" value="1"/>
</dbReference>
<dbReference type="EMBL" id="CAJOAY010023322">
    <property type="protein sequence ID" value="CAF4365136.1"/>
    <property type="molecule type" value="Genomic_DNA"/>
</dbReference>
<dbReference type="Pfam" id="PF00611">
    <property type="entry name" value="FCH"/>
    <property type="match status" value="1"/>
</dbReference>
<dbReference type="AlphaFoldDB" id="A0A820M0U6"/>
<dbReference type="GO" id="GO:0005768">
    <property type="term" value="C:endosome"/>
    <property type="evidence" value="ECO:0007669"/>
    <property type="project" value="TreeGrafter"/>
</dbReference>
<dbReference type="GO" id="GO:0030100">
    <property type="term" value="P:regulation of endocytosis"/>
    <property type="evidence" value="ECO:0007669"/>
    <property type="project" value="TreeGrafter"/>
</dbReference>
<dbReference type="SUPFAM" id="SSF103657">
    <property type="entry name" value="BAR/IMD domain-like"/>
    <property type="match status" value="1"/>
</dbReference>
<protein>
    <recommendedName>
        <fullName evidence="2">F-BAR domain-containing protein</fullName>
    </recommendedName>
</protein>
<keyword evidence="1" id="KW-0175">Coiled coil</keyword>
<dbReference type="GO" id="GO:0005886">
    <property type="term" value="C:plasma membrane"/>
    <property type="evidence" value="ECO:0007669"/>
    <property type="project" value="TreeGrafter"/>
</dbReference>
<accession>A0A820M0U6</accession>
<feature type="non-terminal residue" evidence="3">
    <location>
        <position position="1"/>
    </location>
</feature>
<sequence>MDTGGGDKSNTDNDLYLPPTDSFWEVGKYSRAVKRCDDGNKLTTDLISMVNERAELEKTFSKMLKSWSKKWSDYVAKSSEFGSMTSAWKAIMGEADTSAEVHQTVH</sequence>
<dbReference type="GO" id="GO:0007010">
    <property type="term" value="P:cytoskeleton organization"/>
    <property type="evidence" value="ECO:0007669"/>
    <property type="project" value="TreeGrafter"/>
</dbReference>
<proteinExistence type="predicted"/>
<evidence type="ECO:0000259" key="2">
    <source>
        <dbReference type="PROSITE" id="PS51741"/>
    </source>
</evidence>
<dbReference type="InterPro" id="IPR031160">
    <property type="entry name" value="F_BAR_dom"/>
</dbReference>
<dbReference type="Proteomes" id="UP000663881">
    <property type="component" value="Unassembled WGS sequence"/>
</dbReference>